<dbReference type="AlphaFoldDB" id="A0A8R1I4J2"/>
<dbReference type="EnsemblMetazoa" id="CJA19602.1">
    <property type="protein sequence ID" value="CJA19602.1"/>
    <property type="gene ID" value="WBGene00175173"/>
</dbReference>
<reference evidence="2" key="2">
    <citation type="submission" date="2022-06" db="UniProtKB">
        <authorList>
            <consortium name="EnsemblMetazoa"/>
        </authorList>
    </citation>
    <scope>IDENTIFICATION</scope>
    <source>
        <strain evidence="2">DF5081</strain>
    </source>
</reference>
<organism evidence="2 3">
    <name type="scientific">Caenorhabditis japonica</name>
    <dbReference type="NCBI Taxonomy" id="281687"/>
    <lineage>
        <taxon>Eukaryota</taxon>
        <taxon>Metazoa</taxon>
        <taxon>Ecdysozoa</taxon>
        <taxon>Nematoda</taxon>
        <taxon>Chromadorea</taxon>
        <taxon>Rhabditida</taxon>
        <taxon>Rhabditina</taxon>
        <taxon>Rhabditomorpha</taxon>
        <taxon>Rhabditoidea</taxon>
        <taxon>Rhabditidae</taxon>
        <taxon>Peloderinae</taxon>
        <taxon>Caenorhabditis</taxon>
    </lineage>
</organism>
<reference evidence="3" key="1">
    <citation type="submission" date="2010-08" db="EMBL/GenBank/DDBJ databases">
        <authorList>
            <consortium name="Caenorhabditis japonica Sequencing Consortium"/>
            <person name="Wilson R.K."/>
        </authorList>
    </citation>
    <scope>NUCLEOTIDE SEQUENCE [LARGE SCALE GENOMIC DNA]</scope>
    <source>
        <strain evidence="3">DF5081</strain>
    </source>
</reference>
<feature type="transmembrane region" description="Helical" evidence="1">
    <location>
        <begin position="79"/>
        <end position="96"/>
    </location>
</feature>
<keyword evidence="1" id="KW-0812">Transmembrane</keyword>
<keyword evidence="3" id="KW-1185">Reference proteome</keyword>
<proteinExistence type="predicted"/>
<name>A0A8R1I4J2_CAEJA</name>
<protein>
    <submittedName>
        <fullName evidence="2">Uncharacterized protein</fullName>
    </submittedName>
</protein>
<accession>A0A8R1I4J2</accession>
<dbReference type="Proteomes" id="UP000005237">
    <property type="component" value="Unassembled WGS sequence"/>
</dbReference>
<evidence type="ECO:0000313" key="3">
    <source>
        <dbReference type="Proteomes" id="UP000005237"/>
    </source>
</evidence>
<evidence type="ECO:0000256" key="1">
    <source>
        <dbReference type="SAM" id="Phobius"/>
    </source>
</evidence>
<keyword evidence="1" id="KW-0472">Membrane</keyword>
<evidence type="ECO:0000313" key="2">
    <source>
        <dbReference type="EnsemblMetazoa" id="CJA19602.1"/>
    </source>
</evidence>
<keyword evidence="1" id="KW-1133">Transmembrane helix</keyword>
<sequence length="173" mass="19881">MFAEWARSAHTGIYPDNPTAVALLPFFAAAAIRYRCPDMMNVAPGGRWEYYETTQRCEKKSPPIEPIERIQLPLSCRKVVLLLYVYSFAVLIWVQPERIRFVALPLPISMKTNHYFRPVGEKVRPPRNQDRQLLLQQLVSAIHLFPTIIIGGLQVDLQAGLPVNLRVTETRQR</sequence>